<keyword evidence="4" id="KW-1185">Reference proteome</keyword>
<sequence>MFLKTALALVLIAGTACAQDYYKADPGKLAQLEAQRCSKLYNEGRLIRTRLAAGNNHSYDVEKMKARLAEVDSDAGKYCQNWQPPATPTPVPPAKPARRR</sequence>
<feature type="compositionally biased region" description="Pro residues" evidence="1">
    <location>
        <begin position="85"/>
        <end position="100"/>
    </location>
</feature>
<protein>
    <submittedName>
        <fullName evidence="3">Uncharacterized protein</fullName>
    </submittedName>
</protein>
<evidence type="ECO:0000313" key="3">
    <source>
        <dbReference type="EMBL" id="SMC29222.1"/>
    </source>
</evidence>
<accession>A0A1W1XZA7</accession>
<gene>
    <name evidence="3" type="ORF">SAMN02745857_03694</name>
</gene>
<dbReference type="STRING" id="1121001.SAMN02745857_03694"/>
<proteinExistence type="predicted"/>
<dbReference type="OrthoDB" id="8594825at2"/>
<reference evidence="3 4" key="1">
    <citation type="submission" date="2017-04" db="EMBL/GenBank/DDBJ databases">
        <authorList>
            <person name="Afonso C.L."/>
            <person name="Miller P.J."/>
            <person name="Scott M.A."/>
            <person name="Spackman E."/>
            <person name="Goraichik I."/>
            <person name="Dimitrov K.M."/>
            <person name="Suarez D.L."/>
            <person name="Swayne D.E."/>
        </authorList>
    </citation>
    <scope>NUCLEOTIDE SEQUENCE [LARGE SCALE GENOMIC DNA]</scope>
    <source>
        <strain evidence="3 4">DSM 23236</strain>
    </source>
</reference>
<evidence type="ECO:0000256" key="1">
    <source>
        <dbReference type="SAM" id="MobiDB-lite"/>
    </source>
</evidence>
<dbReference type="EMBL" id="FWXD01000031">
    <property type="protein sequence ID" value="SMC29222.1"/>
    <property type="molecule type" value="Genomic_DNA"/>
</dbReference>
<evidence type="ECO:0000256" key="2">
    <source>
        <dbReference type="SAM" id="SignalP"/>
    </source>
</evidence>
<dbReference type="PROSITE" id="PS51257">
    <property type="entry name" value="PROKAR_LIPOPROTEIN"/>
    <property type="match status" value="1"/>
</dbReference>
<keyword evidence="2" id="KW-0732">Signal</keyword>
<dbReference type="Proteomes" id="UP000192761">
    <property type="component" value="Unassembled WGS sequence"/>
</dbReference>
<dbReference type="AlphaFoldDB" id="A0A1W1XZA7"/>
<name>A0A1W1XZA7_9NEIS</name>
<feature type="chain" id="PRO_5013388946" evidence="2">
    <location>
        <begin position="19"/>
        <end position="100"/>
    </location>
</feature>
<feature type="region of interest" description="Disordered" evidence="1">
    <location>
        <begin position="79"/>
        <end position="100"/>
    </location>
</feature>
<organism evidence="3 4">
    <name type="scientific">Andreprevotia lacus DSM 23236</name>
    <dbReference type="NCBI Taxonomy" id="1121001"/>
    <lineage>
        <taxon>Bacteria</taxon>
        <taxon>Pseudomonadati</taxon>
        <taxon>Pseudomonadota</taxon>
        <taxon>Betaproteobacteria</taxon>
        <taxon>Neisseriales</taxon>
        <taxon>Chitinibacteraceae</taxon>
        <taxon>Andreprevotia</taxon>
    </lineage>
</organism>
<dbReference type="RefSeq" id="WP_084092634.1">
    <property type="nucleotide sequence ID" value="NZ_FWXD01000031.1"/>
</dbReference>
<evidence type="ECO:0000313" key="4">
    <source>
        <dbReference type="Proteomes" id="UP000192761"/>
    </source>
</evidence>
<feature type="signal peptide" evidence="2">
    <location>
        <begin position="1"/>
        <end position="18"/>
    </location>
</feature>